<evidence type="ECO:0000313" key="3">
    <source>
        <dbReference type="EMBL" id="MCK2217392.1"/>
    </source>
</evidence>
<feature type="transmembrane region" description="Helical" evidence="2">
    <location>
        <begin position="218"/>
        <end position="238"/>
    </location>
</feature>
<feature type="transmembrane region" description="Helical" evidence="2">
    <location>
        <begin position="250"/>
        <end position="276"/>
    </location>
</feature>
<dbReference type="EMBL" id="JAKRKC020000001">
    <property type="protein sequence ID" value="MCK2217392.1"/>
    <property type="molecule type" value="Genomic_DNA"/>
</dbReference>
<keyword evidence="2" id="KW-1133">Transmembrane helix</keyword>
<keyword evidence="4" id="KW-1185">Reference proteome</keyword>
<evidence type="ECO:0000313" key="4">
    <source>
        <dbReference type="Proteomes" id="UP001317259"/>
    </source>
</evidence>
<sequence>MANLLTSGAASLGRLLSVNLLPTALSALAVWIFTVSGSFTGRSHWQALIPTALKADAGTVLLFVVGVVLVSVILEPFQIRLVRMLEGYWSNWTPSARLANVMIARHQQRVQRLRETVRLPLAPREDVRSPLQVRMAARRRYSRQVAARQRAQDRLARYPFVEDDNLLPTALGNALRSGERKAGERYGLDTIHSWPRILPQASPQLAGMANSARDALDANASLCLHFFFVGVLSLIALVDEPLTLWVPAGAFALSVVAYSGAIAAAVAYARILCVVYDLHRFDMVKGLHYKQPESWQEEKILYDSLNTFFRRAEVTYESRRDIGGQVGQPYDHGTDKEDADPNAGKP</sequence>
<keyword evidence="2" id="KW-0472">Membrane</keyword>
<feature type="transmembrane region" description="Helical" evidence="2">
    <location>
        <begin position="53"/>
        <end position="74"/>
    </location>
</feature>
<feature type="region of interest" description="Disordered" evidence="1">
    <location>
        <begin position="321"/>
        <end position="346"/>
    </location>
</feature>
<name>A0ABT0FYG6_9ACTN</name>
<evidence type="ECO:0000256" key="2">
    <source>
        <dbReference type="SAM" id="Phobius"/>
    </source>
</evidence>
<reference evidence="3 4" key="1">
    <citation type="submission" date="2022-04" db="EMBL/GenBank/DDBJ databases">
        <title>Genome draft of Actinomadura sp. ATCC 31491.</title>
        <authorList>
            <person name="Shi X."/>
            <person name="Du Y."/>
        </authorList>
    </citation>
    <scope>NUCLEOTIDE SEQUENCE [LARGE SCALE GENOMIC DNA]</scope>
    <source>
        <strain evidence="3 4">ATCC 31491</strain>
    </source>
</reference>
<accession>A0ABT0FYG6</accession>
<dbReference type="Proteomes" id="UP001317259">
    <property type="component" value="Unassembled WGS sequence"/>
</dbReference>
<dbReference type="RefSeq" id="WP_242375015.1">
    <property type="nucleotide sequence ID" value="NZ_JAKRKC020000001.1"/>
</dbReference>
<protein>
    <recommendedName>
        <fullName evidence="5">DUF4231 domain-containing protein</fullName>
    </recommendedName>
</protein>
<gene>
    <name evidence="3" type="ORF">MF672_026910</name>
</gene>
<comment type="caution">
    <text evidence="3">The sequence shown here is derived from an EMBL/GenBank/DDBJ whole genome shotgun (WGS) entry which is preliminary data.</text>
</comment>
<organism evidence="3 4">
    <name type="scientific">Actinomadura luzonensis</name>
    <dbReference type="NCBI Taxonomy" id="2805427"/>
    <lineage>
        <taxon>Bacteria</taxon>
        <taxon>Bacillati</taxon>
        <taxon>Actinomycetota</taxon>
        <taxon>Actinomycetes</taxon>
        <taxon>Streptosporangiales</taxon>
        <taxon>Thermomonosporaceae</taxon>
        <taxon>Actinomadura</taxon>
    </lineage>
</organism>
<evidence type="ECO:0000256" key="1">
    <source>
        <dbReference type="SAM" id="MobiDB-lite"/>
    </source>
</evidence>
<keyword evidence="2" id="KW-0812">Transmembrane</keyword>
<feature type="transmembrane region" description="Helical" evidence="2">
    <location>
        <begin position="12"/>
        <end position="33"/>
    </location>
</feature>
<proteinExistence type="predicted"/>
<evidence type="ECO:0008006" key="5">
    <source>
        <dbReference type="Google" id="ProtNLM"/>
    </source>
</evidence>